<evidence type="ECO:0000256" key="5">
    <source>
        <dbReference type="ARBA" id="ARBA00022755"/>
    </source>
</evidence>
<evidence type="ECO:0000259" key="11">
    <source>
        <dbReference type="PROSITE" id="PS51855"/>
    </source>
</evidence>
<dbReference type="InterPro" id="IPR002695">
    <property type="entry name" value="PurH-like"/>
</dbReference>
<organism evidence="12 13">
    <name type="scientific">Halovulum marinum</name>
    <dbReference type="NCBI Taxonomy" id="2662447"/>
    <lineage>
        <taxon>Bacteria</taxon>
        <taxon>Pseudomonadati</taxon>
        <taxon>Pseudomonadota</taxon>
        <taxon>Alphaproteobacteria</taxon>
        <taxon>Rhodobacterales</taxon>
        <taxon>Paracoccaceae</taxon>
        <taxon>Halovulum</taxon>
    </lineage>
</organism>
<evidence type="ECO:0000256" key="6">
    <source>
        <dbReference type="ARBA" id="ARBA00022801"/>
    </source>
</evidence>
<comment type="caution">
    <text evidence="12">The sequence shown here is derived from an EMBL/GenBank/DDBJ whole genome shotgun (WGS) entry which is preliminary data.</text>
</comment>
<dbReference type="SUPFAM" id="SSF53927">
    <property type="entry name" value="Cytidine deaminase-like"/>
    <property type="match status" value="1"/>
</dbReference>
<evidence type="ECO:0000313" key="13">
    <source>
        <dbReference type="Proteomes" id="UP000474957"/>
    </source>
</evidence>
<dbReference type="UniPathway" id="UPA00074">
    <property type="reaction ID" value="UER00133"/>
</dbReference>
<evidence type="ECO:0000256" key="3">
    <source>
        <dbReference type="ARBA" id="ARBA00007667"/>
    </source>
</evidence>
<dbReference type="Gene3D" id="3.40.140.20">
    <property type="match status" value="2"/>
</dbReference>
<dbReference type="GO" id="GO:0005829">
    <property type="term" value="C:cytosol"/>
    <property type="evidence" value="ECO:0007669"/>
    <property type="project" value="TreeGrafter"/>
</dbReference>
<dbReference type="NCBIfam" id="NF002049">
    <property type="entry name" value="PRK00881.1"/>
    <property type="match status" value="1"/>
</dbReference>
<protein>
    <recommendedName>
        <fullName evidence="10">Bifunctional purine biosynthesis protein PurH</fullName>
    </recommendedName>
    <domain>
        <recommendedName>
            <fullName evidence="10">Phosphoribosylaminoimidazolecarboxamide formyltransferase</fullName>
            <ecNumber evidence="10">2.1.2.3</ecNumber>
        </recommendedName>
        <alternativeName>
            <fullName evidence="10">AICAR transformylase</fullName>
        </alternativeName>
    </domain>
    <domain>
        <recommendedName>
            <fullName evidence="10">IMP cyclohydrolase</fullName>
            <ecNumber evidence="10">3.5.4.10</ecNumber>
        </recommendedName>
        <alternativeName>
            <fullName evidence="10">ATIC</fullName>
        </alternativeName>
        <alternativeName>
            <fullName evidence="10">IMP synthase</fullName>
        </alternativeName>
        <alternativeName>
            <fullName evidence="10">Inosinicase</fullName>
        </alternativeName>
    </domain>
</protein>
<dbReference type="PROSITE" id="PS51855">
    <property type="entry name" value="MGS"/>
    <property type="match status" value="1"/>
</dbReference>
<dbReference type="EMBL" id="WIND01000018">
    <property type="protein sequence ID" value="MSU91353.1"/>
    <property type="molecule type" value="Genomic_DNA"/>
</dbReference>
<dbReference type="InterPro" id="IPR024051">
    <property type="entry name" value="AICAR_Tfase_dup_dom_sf"/>
</dbReference>
<dbReference type="PIRSF" id="PIRSF000414">
    <property type="entry name" value="AICARFT_IMPCHas"/>
    <property type="match status" value="1"/>
</dbReference>
<sequence>MTASPDRVTPDRVTPARALLSVSDKTGLVALGRALAARGVELVSTGGTATALREAGLTVSDVADLTGFPEMMDGRVKTLHPMVHGGLLALRDDAGHVAAMERHGIAPIDILVVNLYPFEETVAKGAAAAEVIENIDIGGPAMLRAAAKNHAHVAVITEPEDYAALIAELDAGDGATGRAFRTRMAARAYARTGAYDAAVSAWMTAHAGDAQPLRRVAAGRSAGALRYGENPHQQAGFFLSGDPRPGVATARQIQGKALSYNNINDTDAAYELVSEFEPEAGPAVAIIKHANPCGVARGGSLAEAYEAAFDCDRTSAFGGIVALNQELDAETAEAITQIFTEVVIAPAVSAEAARVFEAKKNLRLLAAGALPDPVAPGLAWRQVAGGFLVQDRDSGRVGRDGLKVVTERAPTASELADMLFAWRVAKHVKSNAIVYARDGRTVGIGAGQMSRVDSARIAARKAADMAEELGLSARPTEGAALASDAFFPFADGLQAAIDAGATAVIQPGGSVRDPEVIDAANAAGLAMVFTGMRHFRH</sequence>
<dbReference type="FunFam" id="3.40.140.20:FF:000001">
    <property type="entry name" value="Bifunctional purine biosynthesis protein PurH"/>
    <property type="match status" value="1"/>
</dbReference>
<dbReference type="SUPFAM" id="SSF52335">
    <property type="entry name" value="Methylglyoxal synthase-like"/>
    <property type="match status" value="1"/>
</dbReference>
<dbReference type="RefSeq" id="WP_154448427.1">
    <property type="nucleotide sequence ID" value="NZ_WIND01000018.1"/>
</dbReference>
<dbReference type="EC" id="2.1.2.3" evidence="10"/>
<dbReference type="SMART" id="SM00851">
    <property type="entry name" value="MGS"/>
    <property type="match status" value="1"/>
</dbReference>
<dbReference type="GO" id="GO:0003937">
    <property type="term" value="F:IMP cyclohydrolase activity"/>
    <property type="evidence" value="ECO:0007669"/>
    <property type="project" value="UniProtKB-UniRule"/>
</dbReference>
<comment type="catalytic activity">
    <reaction evidence="8 10">
        <text>(6R)-10-formyltetrahydrofolate + 5-amino-1-(5-phospho-beta-D-ribosyl)imidazole-4-carboxamide = 5-formamido-1-(5-phospho-D-ribosyl)imidazole-4-carboxamide + (6S)-5,6,7,8-tetrahydrofolate</text>
        <dbReference type="Rhea" id="RHEA:22192"/>
        <dbReference type="ChEBI" id="CHEBI:57453"/>
        <dbReference type="ChEBI" id="CHEBI:58467"/>
        <dbReference type="ChEBI" id="CHEBI:58475"/>
        <dbReference type="ChEBI" id="CHEBI:195366"/>
        <dbReference type="EC" id="2.1.2.3"/>
    </reaction>
</comment>
<comment type="pathway">
    <text evidence="2 10">Purine metabolism; IMP biosynthesis via de novo pathway; 5-formamido-1-(5-phospho-D-ribosyl)imidazole-4-carboxamide from 5-amino-1-(5-phospho-D-ribosyl)imidazole-4-carboxamide (10-formyl THF route): step 1/1.</text>
</comment>
<comment type="domain">
    <text evidence="10">The IMP cyclohydrolase activity resides in the N-terminal region.</text>
</comment>
<keyword evidence="7 10" id="KW-0511">Multifunctional enzyme</keyword>
<keyword evidence="5 10" id="KW-0658">Purine biosynthesis</keyword>
<dbReference type="FunFam" id="3.40.50.1380:FF:000001">
    <property type="entry name" value="Bifunctional purine biosynthesis protein PurH"/>
    <property type="match status" value="1"/>
</dbReference>
<dbReference type="GO" id="GO:0004643">
    <property type="term" value="F:phosphoribosylaminoimidazolecarboxamide formyltransferase activity"/>
    <property type="evidence" value="ECO:0007669"/>
    <property type="project" value="UniProtKB-UniRule"/>
</dbReference>
<reference evidence="12 13" key="1">
    <citation type="submission" date="2019-10" db="EMBL/GenBank/DDBJ databases">
        <title>Cognatihalovulum marinum gen. nov. sp. nov., a new member of the family Rhodobacteraceae isolated from deep seawater of the Northwest Indian Ocean.</title>
        <authorList>
            <person name="Ruan C."/>
            <person name="Wang J."/>
            <person name="Zheng X."/>
            <person name="Song L."/>
            <person name="Zhu Y."/>
            <person name="Huang Y."/>
            <person name="Lu Z."/>
            <person name="Du W."/>
            <person name="Huang L."/>
            <person name="Dai X."/>
        </authorList>
    </citation>
    <scope>NUCLEOTIDE SEQUENCE [LARGE SCALE GENOMIC DNA]</scope>
    <source>
        <strain evidence="12 13">2CG4</strain>
    </source>
</reference>
<evidence type="ECO:0000256" key="10">
    <source>
        <dbReference type="HAMAP-Rule" id="MF_00139"/>
    </source>
</evidence>
<evidence type="ECO:0000256" key="7">
    <source>
        <dbReference type="ARBA" id="ARBA00023268"/>
    </source>
</evidence>
<dbReference type="CDD" id="cd01421">
    <property type="entry name" value="IMPCH"/>
    <property type="match status" value="1"/>
</dbReference>
<keyword evidence="13" id="KW-1185">Reference proteome</keyword>
<comment type="pathway">
    <text evidence="1 10">Purine metabolism; IMP biosynthesis via de novo pathway; IMP from 5-formamido-1-(5-phospho-D-ribosyl)imidazole-4-carboxamide: step 1/1.</text>
</comment>
<evidence type="ECO:0000256" key="2">
    <source>
        <dbReference type="ARBA" id="ARBA00004954"/>
    </source>
</evidence>
<gene>
    <name evidence="10 12" type="primary">purH</name>
    <name evidence="12" type="ORF">GE300_17365</name>
</gene>
<dbReference type="Proteomes" id="UP000474957">
    <property type="component" value="Unassembled WGS sequence"/>
</dbReference>
<keyword evidence="4 10" id="KW-0808">Transferase</keyword>
<evidence type="ECO:0000256" key="8">
    <source>
        <dbReference type="ARBA" id="ARBA00050488"/>
    </source>
</evidence>
<dbReference type="PANTHER" id="PTHR11692">
    <property type="entry name" value="BIFUNCTIONAL PURINE BIOSYNTHESIS PROTEIN PURH"/>
    <property type="match status" value="1"/>
</dbReference>
<dbReference type="EC" id="3.5.4.10" evidence="10"/>
<name>A0A6L5Z472_9RHOB</name>
<comment type="similarity">
    <text evidence="3 10">Belongs to the PurH family.</text>
</comment>
<dbReference type="SMART" id="SM00798">
    <property type="entry name" value="AICARFT_IMPCHas"/>
    <property type="match status" value="1"/>
</dbReference>
<accession>A0A6L5Z472</accession>
<dbReference type="Pfam" id="PF01808">
    <property type="entry name" value="AICARFT_IMPCHas"/>
    <property type="match status" value="1"/>
</dbReference>
<dbReference type="InterPro" id="IPR036914">
    <property type="entry name" value="MGS-like_dom_sf"/>
</dbReference>
<dbReference type="HAMAP" id="MF_00139">
    <property type="entry name" value="PurH"/>
    <property type="match status" value="1"/>
</dbReference>
<dbReference type="PANTHER" id="PTHR11692:SF0">
    <property type="entry name" value="BIFUNCTIONAL PURINE BIOSYNTHESIS PROTEIN ATIC"/>
    <property type="match status" value="1"/>
</dbReference>
<evidence type="ECO:0000256" key="4">
    <source>
        <dbReference type="ARBA" id="ARBA00022679"/>
    </source>
</evidence>
<dbReference type="NCBIfam" id="TIGR00355">
    <property type="entry name" value="purH"/>
    <property type="match status" value="1"/>
</dbReference>
<keyword evidence="6 10" id="KW-0378">Hydrolase</keyword>
<feature type="domain" description="MGS-like" evidence="11">
    <location>
        <begin position="9"/>
        <end position="157"/>
    </location>
</feature>
<comment type="catalytic activity">
    <reaction evidence="9 10">
        <text>IMP + H2O = 5-formamido-1-(5-phospho-D-ribosyl)imidazole-4-carboxamide</text>
        <dbReference type="Rhea" id="RHEA:18445"/>
        <dbReference type="ChEBI" id="CHEBI:15377"/>
        <dbReference type="ChEBI" id="CHEBI:58053"/>
        <dbReference type="ChEBI" id="CHEBI:58467"/>
        <dbReference type="EC" id="3.5.4.10"/>
    </reaction>
</comment>
<proteinExistence type="inferred from homology"/>
<evidence type="ECO:0000313" key="12">
    <source>
        <dbReference type="EMBL" id="MSU91353.1"/>
    </source>
</evidence>
<evidence type="ECO:0000256" key="9">
    <source>
        <dbReference type="ARBA" id="ARBA00050687"/>
    </source>
</evidence>
<dbReference type="GO" id="GO:0006189">
    <property type="term" value="P:'de novo' IMP biosynthetic process"/>
    <property type="evidence" value="ECO:0007669"/>
    <property type="project" value="UniProtKB-UniRule"/>
</dbReference>
<dbReference type="InterPro" id="IPR011607">
    <property type="entry name" value="MGS-like_dom"/>
</dbReference>
<dbReference type="InterPro" id="IPR016193">
    <property type="entry name" value="Cytidine_deaminase-like"/>
</dbReference>
<dbReference type="Gene3D" id="3.40.50.1380">
    <property type="entry name" value="Methylglyoxal synthase-like domain"/>
    <property type="match status" value="1"/>
</dbReference>
<dbReference type="Pfam" id="PF02142">
    <property type="entry name" value="MGS"/>
    <property type="match status" value="1"/>
</dbReference>
<evidence type="ECO:0000256" key="1">
    <source>
        <dbReference type="ARBA" id="ARBA00004844"/>
    </source>
</evidence>
<dbReference type="AlphaFoldDB" id="A0A6L5Z472"/>